<accession>A0A914DNM3</accession>
<evidence type="ECO:0000256" key="1">
    <source>
        <dbReference type="SAM" id="MobiDB-lite"/>
    </source>
</evidence>
<feature type="compositionally biased region" description="Basic and acidic residues" evidence="1">
    <location>
        <begin position="482"/>
        <end position="498"/>
    </location>
</feature>
<protein>
    <submittedName>
        <fullName evidence="3">Uncharacterized protein</fullName>
    </submittedName>
</protein>
<proteinExistence type="predicted"/>
<organism evidence="2 3">
    <name type="scientific">Acrobeloides nanus</name>
    <dbReference type="NCBI Taxonomy" id="290746"/>
    <lineage>
        <taxon>Eukaryota</taxon>
        <taxon>Metazoa</taxon>
        <taxon>Ecdysozoa</taxon>
        <taxon>Nematoda</taxon>
        <taxon>Chromadorea</taxon>
        <taxon>Rhabditida</taxon>
        <taxon>Tylenchina</taxon>
        <taxon>Cephalobomorpha</taxon>
        <taxon>Cephaloboidea</taxon>
        <taxon>Cephalobidae</taxon>
        <taxon>Acrobeloides</taxon>
    </lineage>
</organism>
<keyword evidence="2" id="KW-1185">Reference proteome</keyword>
<name>A0A914DNM3_9BILA</name>
<dbReference type="AlphaFoldDB" id="A0A914DNM3"/>
<evidence type="ECO:0000313" key="3">
    <source>
        <dbReference type="WBParaSite" id="ACRNAN_scaffold303.g6988.t2"/>
    </source>
</evidence>
<feature type="compositionally biased region" description="Basic and acidic residues" evidence="1">
    <location>
        <begin position="449"/>
        <end position="473"/>
    </location>
</feature>
<reference evidence="3" key="1">
    <citation type="submission" date="2022-11" db="UniProtKB">
        <authorList>
            <consortium name="WormBaseParasite"/>
        </authorList>
    </citation>
    <scope>IDENTIFICATION</scope>
</reference>
<feature type="region of interest" description="Disordered" evidence="1">
    <location>
        <begin position="658"/>
        <end position="706"/>
    </location>
</feature>
<feature type="compositionally biased region" description="Polar residues" evidence="1">
    <location>
        <begin position="570"/>
        <end position="581"/>
    </location>
</feature>
<feature type="compositionally biased region" description="Basic and acidic residues" evidence="1">
    <location>
        <begin position="515"/>
        <end position="524"/>
    </location>
</feature>
<sequence length="706" mass="80964">MEILILYYTSIGENVSEPRIDGPDSSTRDENGVQSVKEEASSTTNPDGQSEMEIEEDNVVKYTFDESYMPLKALKLTTEQDDYRYYVHPLTQRVFSLDTAGYWYIQLEDQSYVPVEQTSLEPEKKAEAASATIVIGADGYPDFPKNEKGQPILPKSLDGKPVFPVDGSGNPMFPYDHQKKQWCFPLDEKERPIFPFNADGKPVVPVDDKGKPIFPQDTSGNFLFPVDKSNIPIPAMTVDGRSVVPYDEYGKPVIPTDKEGNPLIFMAADGVTHISKEDYIKWQAYWEEQTKLYNQQQVQSYQAPTSVFHPLNIEQATAIDWTNVEMLQRSKRIRPQAPTSVFHPLNIEQATAIDWTNVEMLQRSKRIRPEDVDLPSMDMGYSYDSPEGQMLSYHGQHQLAQQPQEDEKTLKRKKMLAAQLKFTKQLGEKKDKPAEKPVKMELSTPPKPPKIESKEVKKSSKVDTPRKREEKSTPRKRSRSPARRDRRDEPRNGRKVERSPPPPPTTKKPNWMEQARAKRVENVKNKPFKRNYSISPVRKQGQKRSRSSSSSRSRSRSRPRKHRLHPSATLAENNNLSPGKMTNLTNIPRSLTRIKSVSVALHLALVKVGAEVEVKVTVQAQVEARLVADREGKPESNQEGHQKKKCCEKSYSKKLKVIVERPQKMIRGAQNLENRHEQDQKRQKKKKQEPSNYSYHKKMVYKKKKK</sequence>
<dbReference type="WBParaSite" id="ACRNAN_scaffold303.g6988.t2">
    <property type="protein sequence ID" value="ACRNAN_scaffold303.g6988.t2"/>
    <property type="gene ID" value="ACRNAN_scaffold303.g6988"/>
</dbReference>
<feature type="compositionally biased region" description="Basic residues" evidence="1">
    <location>
        <begin position="553"/>
        <end position="565"/>
    </location>
</feature>
<feature type="region of interest" description="Disordered" evidence="1">
    <location>
        <begin position="422"/>
        <end position="581"/>
    </location>
</feature>
<evidence type="ECO:0000313" key="2">
    <source>
        <dbReference type="Proteomes" id="UP000887540"/>
    </source>
</evidence>
<feature type="region of interest" description="Disordered" evidence="1">
    <location>
        <begin position="15"/>
        <end position="51"/>
    </location>
</feature>
<dbReference type="Proteomes" id="UP000887540">
    <property type="component" value="Unplaced"/>
</dbReference>
<feature type="compositionally biased region" description="Basic and acidic residues" evidence="1">
    <location>
        <begin position="16"/>
        <end position="40"/>
    </location>
</feature>
<feature type="compositionally biased region" description="Basic and acidic residues" evidence="1">
    <location>
        <begin position="426"/>
        <end position="439"/>
    </location>
</feature>
<feature type="compositionally biased region" description="Basic residues" evidence="1">
    <location>
        <begin position="695"/>
        <end position="706"/>
    </location>
</feature>